<name>A0AAD5TRP3_9FUNG</name>
<evidence type="ECO:0000313" key="3">
    <source>
        <dbReference type="EMBL" id="KAJ3180421.1"/>
    </source>
</evidence>
<evidence type="ECO:0000256" key="1">
    <source>
        <dbReference type="SAM" id="MobiDB-lite"/>
    </source>
</evidence>
<feature type="signal peptide" evidence="2">
    <location>
        <begin position="1"/>
        <end position="27"/>
    </location>
</feature>
<feature type="region of interest" description="Disordered" evidence="1">
    <location>
        <begin position="30"/>
        <end position="129"/>
    </location>
</feature>
<keyword evidence="2" id="KW-0732">Signal</keyword>
<feature type="compositionally biased region" description="Gly residues" evidence="1">
    <location>
        <begin position="30"/>
        <end position="49"/>
    </location>
</feature>
<protein>
    <submittedName>
        <fullName evidence="3">Uncharacterized protein</fullName>
    </submittedName>
</protein>
<keyword evidence="4" id="KW-1185">Reference proteome</keyword>
<dbReference type="Proteomes" id="UP001212152">
    <property type="component" value="Unassembled WGS sequence"/>
</dbReference>
<reference evidence="3" key="1">
    <citation type="submission" date="2020-05" db="EMBL/GenBank/DDBJ databases">
        <title>Phylogenomic resolution of chytrid fungi.</title>
        <authorList>
            <person name="Stajich J.E."/>
            <person name="Amses K."/>
            <person name="Simmons R."/>
            <person name="Seto K."/>
            <person name="Myers J."/>
            <person name="Bonds A."/>
            <person name="Quandt C.A."/>
            <person name="Barry K."/>
            <person name="Liu P."/>
            <person name="Grigoriev I."/>
            <person name="Longcore J.E."/>
            <person name="James T.Y."/>
        </authorList>
    </citation>
    <scope>NUCLEOTIDE SEQUENCE</scope>
    <source>
        <strain evidence="3">JEL0379</strain>
    </source>
</reference>
<evidence type="ECO:0000313" key="4">
    <source>
        <dbReference type="Proteomes" id="UP001212152"/>
    </source>
</evidence>
<evidence type="ECO:0000256" key="2">
    <source>
        <dbReference type="SAM" id="SignalP"/>
    </source>
</evidence>
<feature type="compositionally biased region" description="Polar residues" evidence="1">
    <location>
        <begin position="104"/>
        <end position="125"/>
    </location>
</feature>
<proteinExistence type="predicted"/>
<feature type="chain" id="PRO_5042279927" evidence="2">
    <location>
        <begin position="28"/>
        <end position="539"/>
    </location>
</feature>
<accession>A0AAD5TRP3</accession>
<comment type="caution">
    <text evidence="3">The sequence shown here is derived from an EMBL/GenBank/DDBJ whole genome shotgun (WGS) entry which is preliminary data.</text>
</comment>
<feature type="compositionally biased region" description="Low complexity" evidence="1">
    <location>
        <begin position="50"/>
        <end position="70"/>
    </location>
</feature>
<gene>
    <name evidence="3" type="ORF">HDU87_001930</name>
</gene>
<dbReference type="AlphaFoldDB" id="A0AAD5TRP3"/>
<feature type="compositionally biased region" description="Pro residues" evidence="1">
    <location>
        <begin position="75"/>
        <end position="89"/>
    </location>
</feature>
<dbReference type="EMBL" id="JADGJQ010000016">
    <property type="protein sequence ID" value="KAJ3180421.1"/>
    <property type="molecule type" value="Genomic_DNA"/>
</dbReference>
<sequence>MRYNVFLLLLGWVAFLFAVLQPTLVLGKPAGGGGGGRGGGGSSGGGGRGSSSSSSGGRSSGSSSSSPSSGSRGGAPPPYSPSGPPPPYSPAGSSPGGLKGGSIPRTSPGSSIGSGYRTSGTSSVPRTFGGTYSSSSGSGYLGSGSGYVGSGPFRPRPYWIAVIPFYAWAGSAAYHGGYLGAYCGFSCRYYSRYSDQQGNYYARVVDPIATNSTTGAVSIATVKNTDAASDNRMQWVFGNGTIRSIYYDTSDPQVARTQPADFTFGMALYQFVEYTDTDANGFYSPGDAVVRSVDLTQGWSPLVFAEKAAADGRKYFEGTIQFSAAPTTVNTTANTAAPVAANSTTTTTAAGAATFALTIRSSNVLINDTAPGIIVLPNSVGLDLAITNYAFAAPTNKLALITLLSSAEVFGQDPDLNVTNDGNVTKGVQFGDKAGGRIEWFTSTPGRGSTTGSRVVFPLPSPLPAPGPEDARVTAGRAETAYVQAINVVPGTTDAAAPIRVSMISFLDEQVLTPFSSDGVRADVGMILAVVSTLFALMF</sequence>
<organism evidence="3 4">
    <name type="scientific">Geranomyces variabilis</name>
    <dbReference type="NCBI Taxonomy" id="109894"/>
    <lineage>
        <taxon>Eukaryota</taxon>
        <taxon>Fungi</taxon>
        <taxon>Fungi incertae sedis</taxon>
        <taxon>Chytridiomycota</taxon>
        <taxon>Chytridiomycota incertae sedis</taxon>
        <taxon>Chytridiomycetes</taxon>
        <taxon>Spizellomycetales</taxon>
        <taxon>Powellomycetaceae</taxon>
        <taxon>Geranomyces</taxon>
    </lineage>
</organism>